<evidence type="ECO:0000313" key="2">
    <source>
        <dbReference type="EMBL" id="MPC40100.1"/>
    </source>
</evidence>
<gene>
    <name evidence="2" type="ORF">E2C01_033653</name>
</gene>
<organism evidence="2 3">
    <name type="scientific">Portunus trituberculatus</name>
    <name type="common">Swimming crab</name>
    <name type="synonym">Neptunus trituberculatus</name>
    <dbReference type="NCBI Taxonomy" id="210409"/>
    <lineage>
        <taxon>Eukaryota</taxon>
        <taxon>Metazoa</taxon>
        <taxon>Ecdysozoa</taxon>
        <taxon>Arthropoda</taxon>
        <taxon>Crustacea</taxon>
        <taxon>Multicrustacea</taxon>
        <taxon>Malacostraca</taxon>
        <taxon>Eumalacostraca</taxon>
        <taxon>Eucarida</taxon>
        <taxon>Decapoda</taxon>
        <taxon>Pleocyemata</taxon>
        <taxon>Brachyura</taxon>
        <taxon>Eubrachyura</taxon>
        <taxon>Portunoidea</taxon>
        <taxon>Portunidae</taxon>
        <taxon>Portuninae</taxon>
        <taxon>Portunus</taxon>
    </lineage>
</organism>
<protein>
    <submittedName>
        <fullName evidence="2">Uncharacterized protein</fullName>
    </submittedName>
</protein>
<keyword evidence="1" id="KW-0472">Membrane</keyword>
<accession>A0A5B7EYG7</accession>
<keyword evidence="1" id="KW-1133">Transmembrane helix</keyword>
<dbReference type="AlphaFoldDB" id="A0A5B7EYG7"/>
<keyword evidence="3" id="KW-1185">Reference proteome</keyword>
<evidence type="ECO:0000313" key="3">
    <source>
        <dbReference type="Proteomes" id="UP000324222"/>
    </source>
</evidence>
<sequence length="76" mass="8928">MINGIDVRNENHGILRMASANSQGENYKRKVSKEWRTHELRAKSIVFLFLIFFGLVRLTFPNFVFRQVSSERSPRS</sequence>
<dbReference type="EMBL" id="VSRR010004579">
    <property type="protein sequence ID" value="MPC40100.1"/>
    <property type="molecule type" value="Genomic_DNA"/>
</dbReference>
<name>A0A5B7EYG7_PORTR</name>
<proteinExistence type="predicted"/>
<evidence type="ECO:0000256" key="1">
    <source>
        <dbReference type="SAM" id="Phobius"/>
    </source>
</evidence>
<reference evidence="2 3" key="1">
    <citation type="submission" date="2019-05" db="EMBL/GenBank/DDBJ databases">
        <title>Another draft genome of Portunus trituberculatus and its Hox gene families provides insights of decapod evolution.</title>
        <authorList>
            <person name="Jeong J.-H."/>
            <person name="Song I."/>
            <person name="Kim S."/>
            <person name="Choi T."/>
            <person name="Kim D."/>
            <person name="Ryu S."/>
            <person name="Kim W."/>
        </authorList>
    </citation>
    <scope>NUCLEOTIDE SEQUENCE [LARGE SCALE GENOMIC DNA]</scope>
    <source>
        <tissue evidence="2">Muscle</tissue>
    </source>
</reference>
<dbReference type="Proteomes" id="UP000324222">
    <property type="component" value="Unassembled WGS sequence"/>
</dbReference>
<keyword evidence="1" id="KW-0812">Transmembrane</keyword>
<comment type="caution">
    <text evidence="2">The sequence shown here is derived from an EMBL/GenBank/DDBJ whole genome shotgun (WGS) entry which is preliminary data.</text>
</comment>
<feature type="transmembrane region" description="Helical" evidence="1">
    <location>
        <begin position="45"/>
        <end position="65"/>
    </location>
</feature>